<dbReference type="GO" id="GO:0032993">
    <property type="term" value="C:protein-DNA complex"/>
    <property type="evidence" value="ECO:0007669"/>
    <property type="project" value="TreeGrafter"/>
</dbReference>
<evidence type="ECO:0000256" key="1">
    <source>
        <dbReference type="ARBA" id="ARBA00009437"/>
    </source>
</evidence>
<name>A0AA45L8B1_9PSEU</name>
<keyword evidence="2" id="KW-0805">Transcription regulation</keyword>
<evidence type="ECO:0000313" key="6">
    <source>
        <dbReference type="EMBL" id="QUF04633.1"/>
    </source>
</evidence>
<protein>
    <submittedName>
        <fullName evidence="6">LysR family transcriptional regulator</fullName>
    </submittedName>
</protein>
<evidence type="ECO:0000256" key="2">
    <source>
        <dbReference type="ARBA" id="ARBA00023015"/>
    </source>
</evidence>
<accession>A0AA45L8B1</accession>
<proteinExistence type="inferred from homology"/>
<comment type="similarity">
    <text evidence="1">Belongs to the LysR transcriptional regulatory family.</text>
</comment>
<dbReference type="InterPro" id="IPR036390">
    <property type="entry name" value="WH_DNA-bd_sf"/>
</dbReference>
<evidence type="ECO:0000259" key="5">
    <source>
        <dbReference type="PROSITE" id="PS50931"/>
    </source>
</evidence>
<dbReference type="Proteomes" id="UP000677152">
    <property type="component" value="Chromosome"/>
</dbReference>
<dbReference type="SUPFAM" id="SSF46785">
    <property type="entry name" value="Winged helix' DNA-binding domain"/>
    <property type="match status" value="1"/>
</dbReference>
<keyword evidence="3" id="KW-0238">DNA-binding</keyword>
<dbReference type="PANTHER" id="PTHR30346:SF28">
    <property type="entry name" value="HTH-TYPE TRANSCRIPTIONAL REGULATOR CYNR"/>
    <property type="match status" value="1"/>
</dbReference>
<sequence length="288" mass="30226">MDLVGACLAFVSVAERGSFTLGASAAGVPQPVASRRVAALEAHLGERLFDRGARRAVLTPFGRDVLPAAQHLVRLAEALEQRARQARRRPLPLAVPDWCPARDLAHLAARAQADGLTLELRRAGPAERAALARTGEVRAAITAVPPGGGDWVVPLGVAAAVPPAEHTTYLDTLRVGRSGGAARRVLLQPEDDVPHVRDPLLRLRDALGLRPGQVVVADSLVGAVADVLGSADLLLCSPAQADDLGLHWRPLGEAEPARGYAVEAVRADDAERVRALGRDLARCLGASA</sequence>
<evidence type="ECO:0000256" key="4">
    <source>
        <dbReference type="ARBA" id="ARBA00023163"/>
    </source>
</evidence>
<evidence type="ECO:0000256" key="3">
    <source>
        <dbReference type="ARBA" id="ARBA00023125"/>
    </source>
</evidence>
<dbReference type="InterPro" id="IPR000847">
    <property type="entry name" value="LysR_HTH_N"/>
</dbReference>
<keyword evidence="4" id="KW-0804">Transcription</keyword>
<gene>
    <name evidence="6" type="ORF">KCV87_00315</name>
</gene>
<dbReference type="Pfam" id="PF00126">
    <property type="entry name" value="HTH_1"/>
    <property type="match status" value="1"/>
</dbReference>
<dbReference type="Gene3D" id="1.10.10.10">
    <property type="entry name" value="Winged helix-like DNA-binding domain superfamily/Winged helix DNA-binding domain"/>
    <property type="match status" value="1"/>
</dbReference>
<dbReference type="GO" id="GO:0003677">
    <property type="term" value="F:DNA binding"/>
    <property type="evidence" value="ECO:0007669"/>
    <property type="project" value="UniProtKB-KW"/>
</dbReference>
<organism evidence="6 7">
    <name type="scientific">Actinosynnema pretiosum subsp. pretiosum</name>
    <dbReference type="NCBI Taxonomy" id="103721"/>
    <lineage>
        <taxon>Bacteria</taxon>
        <taxon>Bacillati</taxon>
        <taxon>Actinomycetota</taxon>
        <taxon>Actinomycetes</taxon>
        <taxon>Pseudonocardiales</taxon>
        <taxon>Pseudonocardiaceae</taxon>
        <taxon>Actinosynnema</taxon>
    </lineage>
</organism>
<reference evidence="6" key="1">
    <citation type="submission" date="2021-04" db="EMBL/GenBank/DDBJ databases">
        <title>Genomic sequence of Actinosynnema pretiosum subsp. pretiosum ATCC 31280 (C-14919).</title>
        <authorList>
            <person name="Bai L."/>
            <person name="Wang X."/>
            <person name="Xiao Y."/>
        </authorList>
    </citation>
    <scope>NUCLEOTIDE SEQUENCE</scope>
    <source>
        <strain evidence="6">ATCC 31280</strain>
    </source>
</reference>
<evidence type="ECO:0000313" key="7">
    <source>
        <dbReference type="Proteomes" id="UP000677152"/>
    </source>
</evidence>
<dbReference type="InterPro" id="IPR036388">
    <property type="entry name" value="WH-like_DNA-bd_sf"/>
</dbReference>
<dbReference type="EMBL" id="CP073249">
    <property type="protein sequence ID" value="QUF04633.1"/>
    <property type="molecule type" value="Genomic_DNA"/>
</dbReference>
<dbReference type="AlphaFoldDB" id="A0AA45L8B1"/>
<feature type="domain" description="HTH lysR-type" evidence="5">
    <location>
        <begin position="1"/>
        <end position="59"/>
    </location>
</feature>
<dbReference type="PROSITE" id="PS50931">
    <property type="entry name" value="HTH_LYSR"/>
    <property type="match status" value="1"/>
</dbReference>
<dbReference type="PANTHER" id="PTHR30346">
    <property type="entry name" value="TRANSCRIPTIONAL DUAL REGULATOR HCAR-RELATED"/>
    <property type="match status" value="1"/>
</dbReference>
<dbReference type="GO" id="GO:0003700">
    <property type="term" value="F:DNA-binding transcription factor activity"/>
    <property type="evidence" value="ECO:0007669"/>
    <property type="project" value="InterPro"/>
</dbReference>